<dbReference type="EMBL" id="JFHR01000003">
    <property type="protein sequence ID" value="KEQ55042.1"/>
    <property type="molecule type" value="Genomic_DNA"/>
</dbReference>
<evidence type="ECO:0000256" key="11">
    <source>
        <dbReference type="SAM" id="Phobius"/>
    </source>
</evidence>
<dbReference type="CDD" id="cd00075">
    <property type="entry name" value="HATPase"/>
    <property type="match status" value="1"/>
</dbReference>
<comment type="caution">
    <text evidence="14">The sequence shown here is derived from an EMBL/GenBank/DDBJ whole genome shotgun (WGS) entry which is preliminary data.</text>
</comment>
<proteinExistence type="predicted"/>
<gene>
    <name evidence="14" type="ORF">BV95_00591</name>
</gene>
<accession>A0A081RIL9</accession>
<organism evidence="14 15">
    <name type="scientific">Sphingobium chlorophenolicum</name>
    <dbReference type="NCBI Taxonomy" id="46429"/>
    <lineage>
        <taxon>Bacteria</taxon>
        <taxon>Pseudomonadati</taxon>
        <taxon>Pseudomonadota</taxon>
        <taxon>Alphaproteobacteria</taxon>
        <taxon>Sphingomonadales</taxon>
        <taxon>Sphingomonadaceae</taxon>
        <taxon>Sphingobium</taxon>
    </lineage>
</organism>
<dbReference type="PROSITE" id="PS50109">
    <property type="entry name" value="HIS_KIN"/>
    <property type="match status" value="1"/>
</dbReference>
<dbReference type="InterPro" id="IPR050428">
    <property type="entry name" value="TCS_sensor_his_kinase"/>
</dbReference>
<feature type="transmembrane region" description="Helical" evidence="11">
    <location>
        <begin position="20"/>
        <end position="39"/>
    </location>
</feature>
<dbReference type="SMART" id="SM00388">
    <property type="entry name" value="HisKA"/>
    <property type="match status" value="1"/>
</dbReference>
<keyword evidence="7 14" id="KW-0418">Kinase</keyword>
<keyword evidence="5" id="KW-0808">Transferase</keyword>
<dbReference type="PROSITE" id="PS50885">
    <property type="entry name" value="HAMP"/>
    <property type="match status" value="1"/>
</dbReference>
<dbReference type="GO" id="GO:0005886">
    <property type="term" value="C:plasma membrane"/>
    <property type="evidence" value="ECO:0007669"/>
    <property type="project" value="TreeGrafter"/>
</dbReference>
<evidence type="ECO:0000256" key="8">
    <source>
        <dbReference type="ARBA" id="ARBA00022989"/>
    </source>
</evidence>
<dbReference type="Pfam" id="PF00512">
    <property type="entry name" value="HisKA"/>
    <property type="match status" value="1"/>
</dbReference>
<evidence type="ECO:0000256" key="6">
    <source>
        <dbReference type="ARBA" id="ARBA00022692"/>
    </source>
</evidence>
<dbReference type="PANTHER" id="PTHR45436">
    <property type="entry name" value="SENSOR HISTIDINE KINASE YKOH"/>
    <property type="match status" value="1"/>
</dbReference>
<dbReference type="InterPro" id="IPR003660">
    <property type="entry name" value="HAMP_dom"/>
</dbReference>
<evidence type="ECO:0000256" key="1">
    <source>
        <dbReference type="ARBA" id="ARBA00000085"/>
    </source>
</evidence>
<evidence type="ECO:0000256" key="7">
    <source>
        <dbReference type="ARBA" id="ARBA00022777"/>
    </source>
</evidence>
<reference evidence="14 15" key="1">
    <citation type="submission" date="2014-02" db="EMBL/GenBank/DDBJ databases">
        <title>Whole genome sequence of Sphingobium chlorophenolicum NBRC 16172.</title>
        <authorList>
            <person name="Gan H.M."/>
            <person name="Gan H.Y."/>
            <person name="Chew T.H."/>
            <person name="Savka M.A."/>
        </authorList>
    </citation>
    <scope>NUCLEOTIDE SEQUENCE [LARGE SCALE GENOMIC DNA]</scope>
    <source>
        <strain evidence="14 15">NBRC 16172</strain>
    </source>
</reference>
<evidence type="ECO:0000256" key="9">
    <source>
        <dbReference type="ARBA" id="ARBA00023012"/>
    </source>
</evidence>
<dbReference type="InterPro" id="IPR003661">
    <property type="entry name" value="HisK_dim/P_dom"/>
</dbReference>
<keyword evidence="6 11" id="KW-0812">Transmembrane</keyword>
<comment type="catalytic activity">
    <reaction evidence="1">
        <text>ATP + protein L-histidine = ADP + protein N-phospho-L-histidine.</text>
        <dbReference type="EC" id="2.7.13.3"/>
    </reaction>
</comment>
<keyword evidence="4" id="KW-0597">Phosphoprotein</keyword>
<dbReference type="InterPro" id="IPR036097">
    <property type="entry name" value="HisK_dim/P_sf"/>
</dbReference>
<dbReference type="CDD" id="cd00082">
    <property type="entry name" value="HisKA"/>
    <property type="match status" value="1"/>
</dbReference>
<dbReference type="Gene3D" id="3.30.565.10">
    <property type="entry name" value="Histidine kinase-like ATPase, C-terminal domain"/>
    <property type="match status" value="1"/>
</dbReference>
<evidence type="ECO:0000256" key="10">
    <source>
        <dbReference type="ARBA" id="ARBA00023136"/>
    </source>
</evidence>
<evidence type="ECO:0000313" key="14">
    <source>
        <dbReference type="EMBL" id="KEQ55042.1"/>
    </source>
</evidence>
<comment type="subcellular location">
    <subcellularLocation>
        <location evidence="2">Membrane</location>
    </subcellularLocation>
</comment>
<dbReference type="CDD" id="cd06225">
    <property type="entry name" value="HAMP"/>
    <property type="match status" value="1"/>
</dbReference>
<dbReference type="Gene3D" id="1.10.287.130">
    <property type="match status" value="1"/>
</dbReference>
<feature type="domain" description="HAMP" evidence="13">
    <location>
        <begin position="180"/>
        <end position="234"/>
    </location>
</feature>
<evidence type="ECO:0000256" key="5">
    <source>
        <dbReference type="ARBA" id="ARBA00022679"/>
    </source>
</evidence>
<protein>
    <recommendedName>
        <fullName evidence="3">histidine kinase</fullName>
        <ecNumber evidence="3">2.7.13.3</ecNumber>
    </recommendedName>
</protein>
<dbReference type="PANTHER" id="PTHR45436:SF8">
    <property type="entry name" value="HISTIDINE KINASE"/>
    <property type="match status" value="1"/>
</dbReference>
<dbReference type="AlphaFoldDB" id="A0A081RIL9"/>
<evidence type="ECO:0000313" key="15">
    <source>
        <dbReference type="Proteomes" id="UP000028411"/>
    </source>
</evidence>
<dbReference type="GO" id="GO:0000155">
    <property type="term" value="F:phosphorelay sensor kinase activity"/>
    <property type="evidence" value="ECO:0007669"/>
    <property type="project" value="InterPro"/>
</dbReference>
<sequence>MPLGVSSRLLRSTLVRVVALNALLLVISMVAGALGGWLATRTVVERQARSRVELETHAIALEAQRGGLDRALDMIRIRAERPGSPEYYLIGPDGRRLIGDLQIVPKAAGWHFVEQPSPQPGVEGVHLLSLTRRLPDGSLLIVGEDMERSDAIRDAVFGAILIAGGIALAFGIVAGLLATRQTFRQMQRINAAVRAVEGGDLSARIGAPANPRTDLDQLALAVDRMLDRIDTLVATIRRVSAEVAHDLRTPLTRVRHAIETALAQPDDEKRTATLAQAMAGLDDALRLFSAVLDLAEIDAGKARARFEPLDLAEIVDRVVDAYRAEIEASSRHISVSSARAAVVAGDADLLARALANLIENALKYSRDEARIDVSVSEQPGMVTMAVADDGPGVSDGEVAEMLRPFGRLDRARRESGNGLGLAIADAVARLHRGTLAFARLQPGLAVEIRLPREPAATAVADARLS</sequence>
<dbReference type="Pfam" id="PF02518">
    <property type="entry name" value="HATPase_c"/>
    <property type="match status" value="1"/>
</dbReference>
<dbReference type="InterPro" id="IPR005467">
    <property type="entry name" value="His_kinase_dom"/>
</dbReference>
<dbReference type="SMART" id="SM00387">
    <property type="entry name" value="HATPase_c"/>
    <property type="match status" value="1"/>
</dbReference>
<dbReference type="SMART" id="SM00304">
    <property type="entry name" value="HAMP"/>
    <property type="match status" value="1"/>
</dbReference>
<feature type="domain" description="Histidine kinase" evidence="12">
    <location>
        <begin position="242"/>
        <end position="454"/>
    </location>
</feature>
<keyword evidence="9" id="KW-0902">Two-component regulatory system</keyword>
<evidence type="ECO:0000256" key="2">
    <source>
        <dbReference type="ARBA" id="ARBA00004370"/>
    </source>
</evidence>
<dbReference type="eggNOG" id="COG2205">
    <property type="taxonomic scope" value="Bacteria"/>
</dbReference>
<evidence type="ECO:0000259" key="12">
    <source>
        <dbReference type="PROSITE" id="PS50109"/>
    </source>
</evidence>
<dbReference type="Gene3D" id="6.10.340.10">
    <property type="match status" value="1"/>
</dbReference>
<evidence type="ECO:0000256" key="3">
    <source>
        <dbReference type="ARBA" id="ARBA00012438"/>
    </source>
</evidence>
<dbReference type="SUPFAM" id="SSF55874">
    <property type="entry name" value="ATPase domain of HSP90 chaperone/DNA topoisomerase II/histidine kinase"/>
    <property type="match status" value="1"/>
</dbReference>
<feature type="transmembrane region" description="Helical" evidence="11">
    <location>
        <begin position="155"/>
        <end position="178"/>
    </location>
</feature>
<dbReference type="PRINTS" id="PR00344">
    <property type="entry name" value="BCTRLSENSOR"/>
</dbReference>
<dbReference type="Pfam" id="PF00672">
    <property type="entry name" value="HAMP"/>
    <property type="match status" value="1"/>
</dbReference>
<dbReference type="Proteomes" id="UP000028411">
    <property type="component" value="Unassembled WGS sequence"/>
</dbReference>
<dbReference type="PATRIC" id="fig|46429.4.peg.578"/>
<evidence type="ECO:0000256" key="4">
    <source>
        <dbReference type="ARBA" id="ARBA00022553"/>
    </source>
</evidence>
<dbReference type="InterPro" id="IPR036890">
    <property type="entry name" value="HATPase_C_sf"/>
</dbReference>
<keyword evidence="8 11" id="KW-1133">Transmembrane helix</keyword>
<keyword evidence="10 11" id="KW-0472">Membrane</keyword>
<dbReference type="SUPFAM" id="SSF47384">
    <property type="entry name" value="Homodimeric domain of signal transducing histidine kinase"/>
    <property type="match status" value="1"/>
</dbReference>
<dbReference type="InterPro" id="IPR003594">
    <property type="entry name" value="HATPase_dom"/>
</dbReference>
<dbReference type="InterPro" id="IPR004358">
    <property type="entry name" value="Sig_transdc_His_kin-like_C"/>
</dbReference>
<evidence type="ECO:0000259" key="13">
    <source>
        <dbReference type="PROSITE" id="PS50885"/>
    </source>
</evidence>
<dbReference type="EC" id="2.7.13.3" evidence="3"/>
<name>A0A081RIL9_SPHCR</name>